<evidence type="ECO:0000256" key="1">
    <source>
        <dbReference type="ARBA" id="ARBA00004651"/>
    </source>
</evidence>
<keyword evidence="6 19" id="KW-0812">Transmembrane</keyword>
<dbReference type="Gene3D" id="1.10.287.3610">
    <property type="match status" value="1"/>
</dbReference>
<evidence type="ECO:0000256" key="14">
    <source>
        <dbReference type="ARBA" id="ARBA00023264"/>
    </source>
</evidence>
<feature type="binding site" evidence="17">
    <location>
        <begin position="92"/>
        <end position="93"/>
    </location>
    <ligand>
        <name>ATP</name>
        <dbReference type="ChEBI" id="CHEBI:30616"/>
    </ligand>
</feature>
<evidence type="ECO:0000256" key="19">
    <source>
        <dbReference type="SAM" id="Phobius"/>
    </source>
</evidence>
<keyword evidence="7 17" id="KW-0547">Nucleotide-binding</keyword>
<dbReference type="Proteomes" id="UP000651482">
    <property type="component" value="Unassembled WGS sequence"/>
</dbReference>
<evidence type="ECO:0000256" key="3">
    <source>
        <dbReference type="ARBA" id="ARBA00022475"/>
    </source>
</evidence>
<keyword evidence="10 19" id="KW-1133">Transmembrane helix</keyword>
<accession>A0A926HS23</accession>
<keyword evidence="13" id="KW-0594">Phospholipid biosynthesis</keyword>
<sequence length="167" mass="18865">MNKHGHRLSKSFRDAFRGIGYGITQERNMRIHTVAALYVFVFSFFFELSFGQYAALFLTIALVMAAELLNTAIEKLADAVNDQYDPLIGKVKDLAAGGVLVCALFAVAVGVVLFWRPESFRFLWSWFCARPWMVGVLAVLTALAVCYIVRGPRFWIRNSKSQDGMER</sequence>
<feature type="transmembrane region" description="Helical" evidence="19">
    <location>
        <begin position="122"/>
        <end position="149"/>
    </location>
</feature>
<evidence type="ECO:0000313" key="21">
    <source>
        <dbReference type="Proteomes" id="UP000651482"/>
    </source>
</evidence>
<feature type="transmembrane region" description="Helical" evidence="19">
    <location>
        <begin position="29"/>
        <end position="46"/>
    </location>
</feature>
<proteinExistence type="inferred from homology"/>
<feature type="binding site" evidence="17">
    <location>
        <position position="7"/>
    </location>
    <ligand>
        <name>ATP</name>
        <dbReference type="ChEBI" id="CHEBI:30616"/>
    </ligand>
</feature>
<evidence type="ECO:0000256" key="7">
    <source>
        <dbReference type="ARBA" id="ARBA00022741"/>
    </source>
</evidence>
<dbReference type="PANTHER" id="PTHR34299">
    <property type="entry name" value="DIACYLGLYCEROL KINASE"/>
    <property type="match status" value="1"/>
</dbReference>
<feature type="binding site" evidence="16">
    <location>
        <position position="67"/>
    </location>
    <ligand>
        <name>substrate</name>
    </ligand>
</feature>
<keyword evidence="9 17" id="KW-0067">ATP-binding</keyword>
<evidence type="ECO:0000256" key="8">
    <source>
        <dbReference type="ARBA" id="ARBA00022777"/>
    </source>
</evidence>
<dbReference type="RefSeq" id="WP_283242975.1">
    <property type="nucleotide sequence ID" value="NZ_JACRSN010000003.1"/>
</dbReference>
<comment type="subcellular location">
    <subcellularLocation>
        <location evidence="1">Cell membrane</location>
        <topology evidence="1">Multi-pass membrane protein</topology>
    </subcellularLocation>
</comment>
<keyword evidence="12 19" id="KW-0472">Membrane</keyword>
<name>A0A926HS23_9FIRM</name>
<evidence type="ECO:0000256" key="11">
    <source>
        <dbReference type="ARBA" id="ARBA00023098"/>
    </source>
</evidence>
<keyword evidence="14" id="KW-1208">Phospholipid metabolism</keyword>
<comment type="caution">
    <text evidence="20">The sequence shown here is derived from an EMBL/GenBank/DDBJ whole genome shotgun (WGS) entry which is preliminary data.</text>
</comment>
<gene>
    <name evidence="20" type="ORF">IAG03_02785</name>
</gene>
<dbReference type="EMBL" id="JACRSN010000003">
    <property type="protein sequence ID" value="MBC8532941.1"/>
    <property type="molecule type" value="Genomic_DNA"/>
</dbReference>
<evidence type="ECO:0000256" key="12">
    <source>
        <dbReference type="ARBA" id="ARBA00023136"/>
    </source>
</evidence>
<evidence type="ECO:0000256" key="2">
    <source>
        <dbReference type="ARBA" id="ARBA00005967"/>
    </source>
</evidence>
<dbReference type="GO" id="GO:0016301">
    <property type="term" value="F:kinase activity"/>
    <property type="evidence" value="ECO:0007669"/>
    <property type="project" value="UniProtKB-KW"/>
</dbReference>
<feature type="transmembrane region" description="Helical" evidence="19">
    <location>
        <begin position="52"/>
        <end position="73"/>
    </location>
</feature>
<evidence type="ECO:0000256" key="16">
    <source>
        <dbReference type="PIRSR" id="PIRSR600829-2"/>
    </source>
</evidence>
<feature type="binding site" evidence="17">
    <location>
        <position position="74"/>
    </location>
    <ligand>
        <name>ATP</name>
        <dbReference type="ChEBI" id="CHEBI:30616"/>
    </ligand>
</feature>
<evidence type="ECO:0000256" key="13">
    <source>
        <dbReference type="ARBA" id="ARBA00023209"/>
    </source>
</evidence>
<evidence type="ECO:0000256" key="18">
    <source>
        <dbReference type="PIRSR" id="PIRSR600829-4"/>
    </source>
</evidence>
<feature type="binding site" evidence="18">
    <location>
        <position position="26"/>
    </location>
    <ligand>
        <name>a divalent metal cation</name>
        <dbReference type="ChEBI" id="CHEBI:60240"/>
    </ligand>
</feature>
<keyword evidence="11" id="KW-0443">Lipid metabolism</keyword>
<keyword evidence="5" id="KW-0808">Transferase</keyword>
<keyword evidence="21" id="KW-1185">Reference proteome</keyword>
<dbReference type="InterPro" id="IPR000829">
    <property type="entry name" value="DAGK"/>
</dbReference>
<dbReference type="CDD" id="cd14265">
    <property type="entry name" value="UDPK_IM_like"/>
    <property type="match status" value="1"/>
</dbReference>
<evidence type="ECO:0000256" key="17">
    <source>
        <dbReference type="PIRSR" id="PIRSR600829-3"/>
    </source>
</evidence>
<dbReference type="AlphaFoldDB" id="A0A926HS23"/>
<dbReference type="GO" id="GO:0046872">
    <property type="term" value="F:metal ion binding"/>
    <property type="evidence" value="ECO:0007669"/>
    <property type="project" value="UniProtKB-KW"/>
</dbReference>
<reference evidence="20" key="1">
    <citation type="submission" date="2020-08" db="EMBL/GenBank/DDBJ databases">
        <title>Genome public.</title>
        <authorList>
            <person name="Liu C."/>
            <person name="Sun Q."/>
        </authorList>
    </citation>
    <scope>NUCLEOTIDE SEQUENCE</scope>
    <source>
        <strain evidence="20">NSJ-40</strain>
    </source>
</reference>
<dbReference type="InterPro" id="IPR036945">
    <property type="entry name" value="DAGK_sf"/>
</dbReference>
<feature type="transmembrane region" description="Helical" evidence="19">
    <location>
        <begin position="94"/>
        <end position="116"/>
    </location>
</feature>
<dbReference type="GO" id="GO:0005886">
    <property type="term" value="C:plasma membrane"/>
    <property type="evidence" value="ECO:0007669"/>
    <property type="project" value="UniProtKB-SubCell"/>
</dbReference>
<dbReference type="InterPro" id="IPR033717">
    <property type="entry name" value="UDPK"/>
</dbReference>
<feature type="binding site" evidence="16">
    <location>
        <position position="7"/>
    </location>
    <ligand>
        <name>substrate</name>
    </ligand>
</feature>
<evidence type="ECO:0000313" key="20">
    <source>
        <dbReference type="EMBL" id="MBC8532941.1"/>
    </source>
</evidence>
<feature type="binding site" evidence="17">
    <location>
        <position position="26"/>
    </location>
    <ligand>
        <name>ATP</name>
        <dbReference type="ChEBI" id="CHEBI:30616"/>
    </ligand>
</feature>
<organism evidence="20 21">
    <name type="scientific">Yeguia hominis</name>
    <dbReference type="NCBI Taxonomy" id="2763662"/>
    <lineage>
        <taxon>Bacteria</taxon>
        <taxon>Bacillati</taxon>
        <taxon>Bacillota</taxon>
        <taxon>Clostridia</taxon>
        <taxon>Eubacteriales</taxon>
        <taxon>Yeguiaceae</taxon>
        <taxon>Yeguia</taxon>
    </lineage>
</organism>
<keyword evidence="18" id="KW-0479">Metal-binding</keyword>
<evidence type="ECO:0000256" key="4">
    <source>
        <dbReference type="ARBA" id="ARBA00022516"/>
    </source>
</evidence>
<comment type="cofactor">
    <cofactor evidence="18">
        <name>Mg(2+)</name>
        <dbReference type="ChEBI" id="CHEBI:18420"/>
    </cofactor>
    <text evidence="18">Mn(2+), Zn(2+), Cd(2+) and Co(2+) support activity to lesser extents.</text>
</comment>
<keyword evidence="8 20" id="KW-0418">Kinase</keyword>
<protein>
    <submittedName>
        <fullName evidence="20">Diacylglycerol kinase family protein</fullName>
    </submittedName>
</protein>
<keyword evidence="3" id="KW-1003">Cell membrane</keyword>
<comment type="similarity">
    <text evidence="2">Belongs to the bacterial diacylglycerol kinase family.</text>
</comment>
<dbReference type="PANTHER" id="PTHR34299:SF1">
    <property type="entry name" value="DIACYLGLYCEROL KINASE"/>
    <property type="match status" value="1"/>
</dbReference>
<evidence type="ECO:0000256" key="6">
    <source>
        <dbReference type="ARBA" id="ARBA00022692"/>
    </source>
</evidence>
<evidence type="ECO:0000256" key="9">
    <source>
        <dbReference type="ARBA" id="ARBA00022840"/>
    </source>
</evidence>
<evidence type="ECO:0000256" key="10">
    <source>
        <dbReference type="ARBA" id="ARBA00022989"/>
    </source>
</evidence>
<dbReference type="GO" id="GO:0005524">
    <property type="term" value="F:ATP binding"/>
    <property type="evidence" value="ECO:0007669"/>
    <property type="project" value="UniProtKB-KW"/>
</dbReference>
<evidence type="ECO:0000256" key="5">
    <source>
        <dbReference type="ARBA" id="ARBA00022679"/>
    </source>
</evidence>
<dbReference type="Pfam" id="PF01219">
    <property type="entry name" value="DAGK_prokar"/>
    <property type="match status" value="1"/>
</dbReference>
<feature type="binding site" evidence="18">
    <location>
        <position position="74"/>
    </location>
    <ligand>
        <name>a divalent metal cation</name>
        <dbReference type="ChEBI" id="CHEBI:60240"/>
    </ligand>
</feature>
<dbReference type="GO" id="GO:0008654">
    <property type="term" value="P:phospholipid biosynthetic process"/>
    <property type="evidence" value="ECO:0007669"/>
    <property type="project" value="UniProtKB-KW"/>
</dbReference>
<keyword evidence="4" id="KW-0444">Lipid biosynthesis</keyword>
<keyword evidence="18" id="KW-0460">Magnesium</keyword>
<feature type="active site" description="Proton acceptor" evidence="15">
    <location>
        <position position="67"/>
    </location>
</feature>
<evidence type="ECO:0000256" key="15">
    <source>
        <dbReference type="PIRSR" id="PIRSR600829-1"/>
    </source>
</evidence>